<proteinExistence type="predicted"/>
<sequence>MKRQKGFKDEKVLNKNHNHDNKNLIVFSDPKTKIQTYYSLPAIHSIKRINTLKESHNDKLSLEFHDSFSINRRKRFKLFFILPL</sequence>
<name>A0ABR5KBZ1_9GAMM</name>
<reference evidence="1 2" key="1">
    <citation type="submission" date="2015-09" db="EMBL/GenBank/DDBJ databases">
        <title>Draft genome sequence and assembly of Photorhabdus sp. VMG, a bacterial symbiont associated with Heterorhabditis zealandica.</title>
        <authorList>
            <person name="Naidoo S."/>
            <person name="Featherston J."/>
            <person name="Mothupi B."/>
            <person name="Gray V.M."/>
        </authorList>
    </citation>
    <scope>NUCLEOTIDE SEQUENCE [LARGE SCALE GENOMIC DNA]</scope>
    <source>
        <strain evidence="1 2">VMG</strain>
    </source>
</reference>
<gene>
    <name evidence="1" type="ORF">AM629_11385</name>
</gene>
<protein>
    <submittedName>
        <fullName evidence="1">Uncharacterized protein</fullName>
    </submittedName>
</protein>
<evidence type="ECO:0000313" key="2">
    <source>
        <dbReference type="Proteomes" id="UP000037727"/>
    </source>
</evidence>
<organism evidence="1 2">
    <name type="scientific">Photorhabdus heterorhabditis</name>
    <dbReference type="NCBI Taxonomy" id="880156"/>
    <lineage>
        <taxon>Bacteria</taxon>
        <taxon>Pseudomonadati</taxon>
        <taxon>Pseudomonadota</taxon>
        <taxon>Gammaproteobacteria</taxon>
        <taxon>Enterobacterales</taxon>
        <taxon>Morganellaceae</taxon>
        <taxon>Photorhabdus</taxon>
    </lineage>
</organism>
<comment type="caution">
    <text evidence="1">The sequence shown here is derived from an EMBL/GenBank/DDBJ whole genome shotgun (WGS) entry which is preliminary data.</text>
</comment>
<dbReference type="Proteomes" id="UP000037727">
    <property type="component" value="Unassembled WGS sequence"/>
</dbReference>
<dbReference type="EMBL" id="LJCS01000028">
    <property type="protein sequence ID" value="KOY61940.1"/>
    <property type="molecule type" value="Genomic_DNA"/>
</dbReference>
<evidence type="ECO:0000313" key="1">
    <source>
        <dbReference type="EMBL" id="KOY61940.1"/>
    </source>
</evidence>
<keyword evidence="2" id="KW-1185">Reference proteome</keyword>
<accession>A0ABR5KBZ1</accession>